<keyword evidence="3 10" id="KW-0963">Cytoplasm</keyword>
<dbReference type="Proteomes" id="UP000823598">
    <property type="component" value="Unassembled WGS sequence"/>
</dbReference>
<proteinExistence type="inferred from homology"/>
<gene>
    <name evidence="13" type="ORF">IAB88_04945</name>
</gene>
<dbReference type="GO" id="GO:0005737">
    <property type="term" value="C:cytoplasm"/>
    <property type="evidence" value="ECO:0007669"/>
    <property type="project" value="UniProtKB-SubCell"/>
</dbReference>
<dbReference type="GO" id="GO:0070042">
    <property type="term" value="F:rRNA (uridine-N3-)-methyltransferase activity"/>
    <property type="evidence" value="ECO:0007669"/>
    <property type="project" value="TreeGrafter"/>
</dbReference>
<evidence type="ECO:0000256" key="1">
    <source>
        <dbReference type="ARBA" id="ARBA00004496"/>
    </source>
</evidence>
<evidence type="ECO:0000256" key="2">
    <source>
        <dbReference type="ARBA" id="ARBA00005528"/>
    </source>
</evidence>
<evidence type="ECO:0000256" key="9">
    <source>
        <dbReference type="ARBA" id="ARBA00047944"/>
    </source>
</evidence>
<keyword evidence="4 10" id="KW-0698">rRNA processing</keyword>
<reference evidence="13" key="2">
    <citation type="journal article" date="2021" name="PeerJ">
        <title>Extensive microbial diversity within the chicken gut microbiome revealed by metagenomics and culture.</title>
        <authorList>
            <person name="Gilroy R."/>
            <person name="Ravi A."/>
            <person name="Getino M."/>
            <person name="Pursley I."/>
            <person name="Horton D.L."/>
            <person name="Alikhan N.F."/>
            <person name="Baker D."/>
            <person name="Gharbi K."/>
            <person name="Hall N."/>
            <person name="Watson M."/>
            <person name="Adriaenssens E.M."/>
            <person name="Foster-Nyarko E."/>
            <person name="Jarju S."/>
            <person name="Secka A."/>
            <person name="Antonio M."/>
            <person name="Oren A."/>
            <person name="Chaudhuri R.R."/>
            <person name="La Ragione R."/>
            <person name="Hildebrand F."/>
            <person name="Pallen M.J."/>
        </authorList>
    </citation>
    <scope>NUCLEOTIDE SEQUENCE</scope>
    <source>
        <strain evidence="13">6919</strain>
    </source>
</reference>
<evidence type="ECO:0000259" key="11">
    <source>
        <dbReference type="Pfam" id="PF04452"/>
    </source>
</evidence>
<evidence type="ECO:0000313" key="13">
    <source>
        <dbReference type="EMBL" id="MBO8476321.1"/>
    </source>
</evidence>
<evidence type="ECO:0000256" key="8">
    <source>
        <dbReference type="ARBA" id="ARBA00025699"/>
    </source>
</evidence>
<protein>
    <recommendedName>
        <fullName evidence="10">Ribosomal RNA small subunit methyltransferase E</fullName>
        <ecNumber evidence="10">2.1.1.193</ecNumber>
    </recommendedName>
</protein>
<dbReference type="CDD" id="cd18084">
    <property type="entry name" value="RsmE-like"/>
    <property type="match status" value="1"/>
</dbReference>
<evidence type="ECO:0000256" key="4">
    <source>
        <dbReference type="ARBA" id="ARBA00022552"/>
    </source>
</evidence>
<organism evidence="13 14">
    <name type="scientific">Candidatus Limisoma faecipullorum</name>
    <dbReference type="NCBI Taxonomy" id="2840854"/>
    <lineage>
        <taxon>Bacteria</taxon>
        <taxon>Pseudomonadati</taxon>
        <taxon>Bacteroidota</taxon>
        <taxon>Bacteroidia</taxon>
        <taxon>Bacteroidales</taxon>
        <taxon>Candidatus Limisoma</taxon>
    </lineage>
</organism>
<evidence type="ECO:0000256" key="10">
    <source>
        <dbReference type="PIRNR" id="PIRNR015601"/>
    </source>
</evidence>
<dbReference type="Pfam" id="PF04452">
    <property type="entry name" value="Methyltrans_RNA"/>
    <property type="match status" value="1"/>
</dbReference>
<dbReference type="EC" id="2.1.1.193" evidence="10"/>
<accession>A0A9D9IR26</accession>
<dbReference type="PANTHER" id="PTHR30027">
    <property type="entry name" value="RIBOSOMAL RNA SMALL SUBUNIT METHYLTRANSFERASE E"/>
    <property type="match status" value="1"/>
</dbReference>
<dbReference type="PANTHER" id="PTHR30027:SF3">
    <property type="entry name" value="16S RRNA (URACIL(1498)-N(3))-METHYLTRANSFERASE"/>
    <property type="match status" value="1"/>
</dbReference>
<dbReference type="Pfam" id="PF20260">
    <property type="entry name" value="PUA_4"/>
    <property type="match status" value="1"/>
</dbReference>
<keyword evidence="7 10" id="KW-0949">S-adenosyl-L-methionine</keyword>
<dbReference type="NCBIfam" id="TIGR00046">
    <property type="entry name" value="RsmE family RNA methyltransferase"/>
    <property type="match status" value="1"/>
</dbReference>
<feature type="domain" description="Ribosomal RNA small subunit methyltransferase E methyltransferase" evidence="11">
    <location>
        <begin position="73"/>
        <end position="228"/>
    </location>
</feature>
<evidence type="ECO:0000256" key="5">
    <source>
        <dbReference type="ARBA" id="ARBA00022603"/>
    </source>
</evidence>
<comment type="subcellular location">
    <subcellularLocation>
        <location evidence="1 10">Cytoplasm</location>
    </subcellularLocation>
</comment>
<comment type="function">
    <text evidence="8 10">Specifically methylates the N3 position of the uracil ring of uridine 1498 (m3U1498) in 16S rRNA. Acts on the fully assembled 30S ribosomal subunit.</text>
</comment>
<dbReference type="Gene3D" id="3.40.1280.10">
    <property type="match status" value="1"/>
</dbReference>
<dbReference type="InterPro" id="IPR046886">
    <property type="entry name" value="RsmE_MTase_dom"/>
</dbReference>
<sequence length="234" mass="26080">MHRFFAPDIEVTGVLPEEEAKHCARVLRLAEGSEIEVIDGKGNLFICELSEANAKRCAVNIVSKRYIPSHWGCEITVAIAPTKNIDRLEWMVEKVVEMGVDHIIPIACRYSERKVLKTERLHKIAVSAMKQSLKTVLPVIDELTPIADVIGAEYQGQRFIAYCDREIKRYDLIKEYNKGGNVLVMIGPEGDFSKDEIHSAISSGFVPVSLGESRLRTETAGVFACAAIHTINQL</sequence>
<dbReference type="InterPro" id="IPR006700">
    <property type="entry name" value="RsmE"/>
</dbReference>
<dbReference type="InterPro" id="IPR029028">
    <property type="entry name" value="Alpha/beta_knot_MTases"/>
</dbReference>
<dbReference type="InterPro" id="IPR015947">
    <property type="entry name" value="PUA-like_sf"/>
</dbReference>
<keyword evidence="5 10" id="KW-0489">Methyltransferase</keyword>
<name>A0A9D9IR26_9BACT</name>
<dbReference type="SUPFAM" id="SSF88697">
    <property type="entry name" value="PUA domain-like"/>
    <property type="match status" value="1"/>
</dbReference>
<dbReference type="InterPro" id="IPR046887">
    <property type="entry name" value="RsmE_PUA-like"/>
</dbReference>
<comment type="caution">
    <text evidence="13">The sequence shown here is derived from an EMBL/GenBank/DDBJ whole genome shotgun (WGS) entry which is preliminary data.</text>
</comment>
<dbReference type="SUPFAM" id="SSF75217">
    <property type="entry name" value="alpha/beta knot"/>
    <property type="match status" value="1"/>
</dbReference>
<dbReference type="PIRSF" id="PIRSF015601">
    <property type="entry name" value="MTase_slr0722"/>
    <property type="match status" value="1"/>
</dbReference>
<evidence type="ECO:0000256" key="7">
    <source>
        <dbReference type="ARBA" id="ARBA00022691"/>
    </source>
</evidence>
<reference evidence="13" key="1">
    <citation type="submission" date="2020-10" db="EMBL/GenBank/DDBJ databases">
        <authorList>
            <person name="Gilroy R."/>
        </authorList>
    </citation>
    <scope>NUCLEOTIDE SEQUENCE</scope>
    <source>
        <strain evidence="13">6919</strain>
    </source>
</reference>
<comment type="similarity">
    <text evidence="2 10">Belongs to the RNA methyltransferase RsmE family.</text>
</comment>
<keyword evidence="6 10" id="KW-0808">Transferase</keyword>
<dbReference type="InterPro" id="IPR029026">
    <property type="entry name" value="tRNA_m1G_MTases_N"/>
</dbReference>
<evidence type="ECO:0000313" key="14">
    <source>
        <dbReference type="Proteomes" id="UP000823598"/>
    </source>
</evidence>
<dbReference type="AlphaFoldDB" id="A0A9D9IR26"/>
<comment type="catalytic activity">
    <reaction evidence="9 10">
        <text>uridine(1498) in 16S rRNA + S-adenosyl-L-methionine = N(3)-methyluridine(1498) in 16S rRNA + S-adenosyl-L-homocysteine + H(+)</text>
        <dbReference type="Rhea" id="RHEA:42920"/>
        <dbReference type="Rhea" id="RHEA-COMP:10283"/>
        <dbReference type="Rhea" id="RHEA-COMP:10284"/>
        <dbReference type="ChEBI" id="CHEBI:15378"/>
        <dbReference type="ChEBI" id="CHEBI:57856"/>
        <dbReference type="ChEBI" id="CHEBI:59789"/>
        <dbReference type="ChEBI" id="CHEBI:65315"/>
        <dbReference type="ChEBI" id="CHEBI:74502"/>
        <dbReference type="EC" id="2.1.1.193"/>
    </reaction>
</comment>
<evidence type="ECO:0000256" key="6">
    <source>
        <dbReference type="ARBA" id="ARBA00022679"/>
    </source>
</evidence>
<evidence type="ECO:0000259" key="12">
    <source>
        <dbReference type="Pfam" id="PF20260"/>
    </source>
</evidence>
<evidence type="ECO:0000256" key="3">
    <source>
        <dbReference type="ARBA" id="ARBA00022490"/>
    </source>
</evidence>
<dbReference type="NCBIfam" id="NF008702">
    <property type="entry name" value="PRK11713.6-1"/>
    <property type="match status" value="1"/>
</dbReference>
<dbReference type="EMBL" id="JADIMC010000058">
    <property type="protein sequence ID" value="MBO8476321.1"/>
    <property type="molecule type" value="Genomic_DNA"/>
</dbReference>
<dbReference type="Gene3D" id="2.40.240.20">
    <property type="entry name" value="Hypothetical PUA domain-like, domain 1"/>
    <property type="match status" value="1"/>
</dbReference>
<dbReference type="GO" id="GO:0070475">
    <property type="term" value="P:rRNA base methylation"/>
    <property type="evidence" value="ECO:0007669"/>
    <property type="project" value="TreeGrafter"/>
</dbReference>
<feature type="domain" description="Ribosomal RNA small subunit methyltransferase E PUA-like" evidence="12">
    <location>
        <begin position="15"/>
        <end position="61"/>
    </location>
</feature>